<dbReference type="PANTHER" id="PTHR35663:SF1">
    <property type="entry name" value="TESTIS DEVELOPMENT-RELATED PROTEIN"/>
    <property type="match status" value="1"/>
</dbReference>
<feature type="compositionally biased region" description="Acidic residues" evidence="1">
    <location>
        <begin position="32"/>
        <end position="44"/>
    </location>
</feature>
<comment type="caution">
    <text evidence="2">The sequence shown here is derived from an EMBL/GenBank/DDBJ whole genome shotgun (WGS) entry which is preliminary data.</text>
</comment>
<dbReference type="PANTHER" id="PTHR35663">
    <property type="entry name" value="TESTIS DEVELOPMENT-RELATED PROTEIN-RELATED"/>
    <property type="match status" value="1"/>
</dbReference>
<evidence type="ECO:0000313" key="3">
    <source>
        <dbReference type="Proteomes" id="UP001557470"/>
    </source>
</evidence>
<feature type="compositionally biased region" description="Basic and acidic residues" evidence="1">
    <location>
        <begin position="60"/>
        <end position="72"/>
    </location>
</feature>
<protein>
    <recommendedName>
        <fullName evidence="4">Testis development-related protein</fullName>
    </recommendedName>
</protein>
<accession>A0ABD0WVU4</accession>
<dbReference type="Pfam" id="PF15683">
    <property type="entry name" value="TDRP"/>
    <property type="match status" value="1"/>
</dbReference>
<feature type="compositionally biased region" description="Basic and acidic residues" evidence="1">
    <location>
        <begin position="88"/>
        <end position="104"/>
    </location>
</feature>
<proteinExistence type="predicted"/>
<evidence type="ECO:0000256" key="1">
    <source>
        <dbReference type="SAM" id="MobiDB-lite"/>
    </source>
</evidence>
<name>A0ABD0WVU4_UMBPY</name>
<keyword evidence="3" id="KW-1185">Reference proteome</keyword>
<dbReference type="AlphaFoldDB" id="A0ABD0WVU4"/>
<organism evidence="2 3">
    <name type="scientific">Umbra pygmaea</name>
    <name type="common">Eastern mudminnow</name>
    <dbReference type="NCBI Taxonomy" id="75934"/>
    <lineage>
        <taxon>Eukaryota</taxon>
        <taxon>Metazoa</taxon>
        <taxon>Chordata</taxon>
        <taxon>Craniata</taxon>
        <taxon>Vertebrata</taxon>
        <taxon>Euteleostomi</taxon>
        <taxon>Actinopterygii</taxon>
        <taxon>Neopterygii</taxon>
        <taxon>Teleostei</taxon>
        <taxon>Protacanthopterygii</taxon>
        <taxon>Esociformes</taxon>
        <taxon>Umbridae</taxon>
        <taxon>Umbra</taxon>
    </lineage>
</organism>
<feature type="region of interest" description="Disordered" evidence="1">
    <location>
        <begin position="122"/>
        <end position="163"/>
    </location>
</feature>
<feature type="region of interest" description="Disordered" evidence="1">
    <location>
        <begin position="1"/>
        <end position="104"/>
    </location>
</feature>
<dbReference type="Proteomes" id="UP001557470">
    <property type="component" value="Unassembled WGS sequence"/>
</dbReference>
<dbReference type="EMBL" id="JAGEUA010000008">
    <property type="protein sequence ID" value="KAL0967807.1"/>
    <property type="molecule type" value="Genomic_DNA"/>
</dbReference>
<evidence type="ECO:0008006" key="4">
    <source>
        <dbReference type="Google" id="ProtNLM"/>
    </source>
</evidence>
<sequence length="226" mass="25924">MFRKSKSKVLVDYASEDEMSWHHQHTYKEKDPEEQEDEEDEGEEAEVKLKKVKPKKDKRDRKMFSSQDDEHFLLTGATLANYRGSQKKNKEEEKEKNKPITEKGHCFWDSVTMTMRQITPTKKLDKIEGWEPPQLVDPNETPNEEAIEAQSGTRDSPVSFPEALGLPLGLPSWTGMGLEEDSSCYANLSESQDSTAVRWTARAKGKLAGIRRRSRGNLSETWEGFK</sequence>
<reference evidence="2 3" key="1">
    <citation type="submission" date="2024-06" db="EMBL/GenBank/DDBJ databases">
        <authorList>
            <person name="Pan Q."/>
            <person name="Wen M."/>
            <person name="Jouanno E."/>
            <person name="Zahm M."/>
            <person name="Klopp C."/>
            <person name="Cabau C."/>
            <person name="Louis A."/>
            <person name="Berthelot C."/>
            <person name="Parey E."/>
            <person name="Roest Crollius H."/>
            <person name="Montfort J."/>
            <person name="Robinson-Rechavi M."/>
            <person name="Bouchez O."/>
            <person name="Lampietro C."/>
            <person name="Lopez Roques C."/>
            <person name="Donnadieu C."/>
            <person name="Postlethwait J."/>
            <person name="Bobe J."/>
            <person name="Verreycken H."/>
            <person name="Guiguen Y."/>
        </authorList>
    </citation>
    <scope>NUCLEOTIDE SEQUENCE [LARGE SCALE GENOMIC DNA]</scope>
    <source>
        <strain evidence="2">Up_M1</strain>
        <tissue evidence="2">Testis</tissue>
    </source>
</reference>
<gene>
    <name evidence="2" type="ORF">UPYG_G00257360</name>
</gene>
<dbReference type="InterPro" id="IPR031399">
    <property type="entry name" value="TDRP"/>
</dbReference>
<feature type="compositionally biased region" description="Basic residues" evidence="1">
    <location>
        <begin position="50"/>
        <end position="59"/>
    </location>
</feature>
<evidence type="ECO:0000313" key="2">
    <source>
        <dbReference type="EMBL" id="KAL0967807.1"/>
    </source>
</evidence>